<proteinExistence type="predicted"/>
<dbReference type="EMBL" id="UZAD01000231">
    <property type="protein sequence ID" value="VDN83225.1"/>
    <property type="molecule type" value="Genomic_DNA"/>
</dbReference>
<name>A0A0N4T1L7_BRUPA</name>
<dbReference type="Proteomes" id="UP000278627">
    <property type="component" value="Unassembled WGS sequence"/>
</dbReference>
<reference evidence="3" key="1">
    <citation type="submission" date="2017-02" db="UniProtKB">
        <authorList>
            <consortium name="WormBaseParasite"/>
        </authorList>
    </citation>
    <scope>IDENTIFICATION</scope>
</reference>
<evidence type="ECO:0000313" key="3">
    <source>
        <dbReference type="WBParaSite" id="BPAG_0000206901-mRNA-1"/>
    </source>
</evidence>
<organism evidence="3">
    <name type="scientific">Brugia pahangi</name>
    <name type="common">Filarial nematode worm</name>
    <dbReference type="NCBI Taxonomy" id="6280"/>
    <lineage>
        <taxon>Eukaryota</taxon>
        <taxon>Metazoa</taxon>
        <taxon>Ecdysozoa</taxon>
        <taxon>Nematoda</taxon>
        <taxon>Chromadorea</taxon>
        <taxon>Rhabditida</taxon>
        <taxon>Spirurina</taxon>
        <taxon>Spiruromorpha</taxon>
        <taxon>Filarioidea</taxon>
        <taxon>Onchocercidae</taxon>
        <taxon>Brugia</taxon>
    </lineage>
</organism>
<evidence type="ECO:0000313" key="1">
    <source>
        <dbReference type="EMBL" id="VDN83225.1"/>
    </source>
</evidence>
<evidence type="ECO:0000313" key="2">
    <source>
        <dbReference type="Proteomes" id="UP000278627"/>
    </source>
</evidence>
<sequence>MNGILVVLLATFKTNIRSSLHDCATSVTNCIGVSILPNTTIIALVLVWYCLQGYMVGRRLGMRCSDGCWKAEQRGRFDTIRMGPRNLSINNCRVSSLSSLRFARTPKGGRLISQLDAGAPENGHQYCDVDWIIIRTLSDSPTPTNDVCLTRVFDTCHDSDDNARPGQLSKQGSNRTDTTLVPPLSSSFLRCANRRRVGRLVGGTVVTCFL</sequence>
<accession>A0A0N4T1L7</accession>
<protein>
    <submittedName>
        <fullName evidence="1 3">Uncharacterized protein</fullName>
    </submittedName>
</protein>
<dbReference type="AlphaFoldDB" id="A0A0N4T1L7"/>
<keyword evidence="2" id="KW-1185">Reference proteome</keyword>
<reference evidence="1 2" key="2">
    <citation type="submission" date="2018-11" db="EMBL/GenBank/DDBJ databases">
        <authorList>
            <consortium name="Pathogen Informatics"/>
        </authorList>
    </citation>
    <scope>NUCLEOTIDE SEQUENCE [LARGE SCALE GENOMIC DNA]</scope>
</reference>
<gene>
    <name evidence="1" type="ORF">BPAG_LOCUS2039</name>
</gene>
<dbReference type="WBParaSite" id="BPAG_0000206901-mRNA-1">
    <property type="protein sequence ID" value="BPAG_0000206901-mRNA-1"/>
    <property type="gene ID" value="BPAG_0000206901"/>
</dbReference>